<evidence type="ECO:0000256" key="5">
    <source>
        <dbReference type="ARBA" id="ARBA00022840"/>
    </source>
</evidence>
<dbReference type="InterPro" id="IPR000719">
    <property type="entry name" value="Prot_kinase_dom"/>
</dbReference>
<dbReference type="SUPFAM" id="SSF56112">
    <property type="entry name" value="Protein kinase-like (PK-like)"/>
    <property type="match status" value="1"/>
</dbReference>
<dbReference type="EMBL" id="JBJUIK010000011">
    <property type="protein sequence ID" value="KAL3511656.1"/>
    <property type="molecule type" value="Genomic_DNA"/>
</dbReference>
<protein>
    <recommendedName>
        <fullName evidence="2">RING-type E3 ubiquitin transferase</fullName>
        <ecNumber evidence="2">2.3.2.27</ecNumber>
    </recommendedName>
</protein>
<evidence type="ECO:0000256" key="2">
    <source>
        <dbReference type="ARBA" id="ARBA00012483"/>
    </source>
</evidence>
<dbReference type="InterPro" id="IPR008271">
    <property type="entry name" value="Ser/Thr_kinase_AS"/>
</dbReference>
<dbReference type="Pfam" id="PF07714">
    <property type="entry name" value="PK_Tyr_Ser-Thr"/>
    <property type="match status" value="1"/>
</dbReference>
<keyword evidence="9" id="KW-1185">Reference proteome</keyword>
<dbReference type="PROSITE" id="PS50011">
    <property type="entry name" value="PROTEIN_KINASE_DOM"/>
    <property type="match status" value="1"/>
</dbReference>
<keyword evidence="4" id="KW-0833">Ubl conjugation pathway</keyword>
<evidence type="ECO:0000256" key="1">
    <source>
        <dbReference type="ARBA" id="ARBA00000900"/>
    </source>
</evidence>
<reference evidence="8 9" key="1">
    <citation type="submission" date="2024-11" db="EMBL/GenBank/DDBJ databases">
        <title>A near-complete genome assembly of Cinchona calisaya.</title>
        <authorList>
            <person name="Lian D.C."/>
            <person name="Zhao X.W."/>
            <person name="Wei L."/>
        </authorList>
    </citation>
    <scope>NUCLEOTIDE SEQUENCE [LARGE SCALE GENOMIC DNA]</scope>
    <source>
        <tissue evidence="8">Nenye</tissue>
    </source>
</reference>
<dbReference type="AlphaFoldDB" id="A0ABD2YWG6"/>
<dbReference type="GO" id="GO:0061630">
    <property type="term" value="F:ubiquitin protein ligase activity"/>
    <property type="evidence" value="ECO:0007669"/>
    <property type="project" value="UniProtKB-EC"/>
</dbReference>
<comment type="catalytic activity">
    <reaction evidence="1">
        <text>S-ubiquitinyl-[E2 ubiquitin-conjugating enzyme]-L-cysteine + [acceptor protein]-L-lysine = [E2 ubiquitin-conjugating enzyme]-L-cysteine + N(6)-ubiquitinyl-[acceptor protein]-L-lysine.</text>
        <dbReference type="EC" id="2.3.2.27"/>
    </reaction>
</comment>
<evidence type="ECO:0000256" key="6">
    <source>
        <dbReference type="SAM" id="MobiDB-lite"/>
    </source>
</evidence>
<keyword evidence="3" id="KW-0547">Nucleotide-binding</keyword>
<dbReference type="FunFam" id="3.30.200.20:FF:000162">
    <property type="entry name" value="Adenine nucleotide alpha hydrolase-like domain kinase"/>
    <property type="match status" value="1"/>
</dbReference>
<dbReference type="Gene3D" id="3.30.200.20">
    <property type="entry name" value="Phosphorylase Kinase, domain 1"/>
    <property type="match status" value="1"/>
</dbReference>
<organism evidence="8 9">
    <name type="scientific">Cinchona calisaya</name>
    <dbReference type="NCBI Taxonomy" id="153742"/>
    <lineage>
        <taxon>Eukaryota</taxon>
        <taxon>Viridiplantae</taxon>
        <taxon>Streptophyta</taxon>
        <taxon>Embryophyta</taxon>
        <taxon>Tracheophyta</taxon>
        <taxon>Spermatophyta</taxon>
        <taxon>Magnoliopsida</taxon>
        <taxon>eudicotyledons</taxon>
        <taxon>Gunneridae</taxon>
        <taxon>Pentapetalae</taxon>
        <taxon>asterids</taxon>
        <taxon>lamiids</taxon>
        <taxon>Gentianales</taxon>
        <taxon>Rubiaceae</taxon>
        <taxon>Cinchonoideae</taxon>
        <taxon>Cinchoneae</taxon>
        <taxon>Cinchona</taxon>
    </lineage>
</organism>
<feature type="compositionally biased region" description="Low complexity" evidence="6">
    <location>
        <begin position="323"/>
        <end position="340"/>
    </location>
</feature>
<comment type="caution">
    <text evidence="8">The sequence shown here is derived from an EMBL/GenBank/DDBJ whole genome shotgun (WGS) entry which is preliminary data.</text>
</comment>
<feature type="compositionally biased region" description="Low complexity" evidence="6">
    <location>
        <begin position="260"/>
        <end position="271"/>
    </location>
</feature>
<dbReference type="InterPro" id="IPR051348">
    <property type="entry name" value="U-box_ubiquitin_ligases"/>
</dbReference>
<name>A0ABD2YWG6_9GENT</name>
<dbReference type="InterPro" id="IPR011009">
    <property type="entry name" value="Kinase-like_dom_sf"/>
</dbReference>
<evidence type="ECO:0000256" key="4">
    <source>
        <dbReference type="ARBA" id="ARBA00022786"/>
    </source>
</evidence>
<feature type="compositionally biased region" description="Polar residues" evidence="6">
    <location>
        <begin position="362"/>
        <end position="378"/>
    </location>
</feature>
<proteinExistence type="predicted"/>
<dbReference type="InterPro" id="IPR001245">
    <property type="entry name" value="Ser-Thr/Tyr_kinase_cat_dom"/>
</dbReference>
<dbReference type="PANTHER" id="PTHR45647">
    <property type="entry name" value="OS02G0152300 PROTEIN"/>
    <property type="match status" value="1"/>
</dbReference>
<keyword evidence="5" id="KW-0067">ATP-binding</keyword>
<dbReference type="Gene3D" id="1.10.510.10">
    <property type="entry name" value="Transferase(Phosphotransferase) domain 1"/>
    <property type="match status" value="1"/>
</dbReference>
<evidence type="ECO:0000259" key="7">
    <source>
        <dbReference type="PROSITE" id="PS50011"/>
    </source>
</evidence>
<evidence type="ECO:0000313" key="9">
    <source>
        <dbReference type="Proteomes" id="UP001630127"/>
    </source>
</evidence>
<dbReference type="SMART" id="SM00220">
    <property type="entry name" value="S_TKc"/>
    <property type="match status" value="1"/>
</dbReference>
<accession>A0ABD2YWG6</accession>
<dbReference type="EC" id="2.3.2.27" evidence="2"/>
<dbReference type="Proteomes" id="UP001630127">
    <property type="component" value="Unassembled WGS sequence"/>
</dbReference>
<feature type="compositionally biased region" description="Polar residues" evidence="6">
    <location>
        <begin position="299"/>
        <end position="310"/>
    </location>
</feature>
<evidence type="ECO:0000313" key="8">
    <source>
        <dbReference type="EMBL" id="KAL3511656.1"/>
    </source>
</evidence>
<feature type="region of interest" description="Disordered" evidence="6">
    <location>
        <begin position="254"/>
        <end position="273"/>
    </location>
</feature>
<feature type="domain" description="Protein kinase" evidence="7">
    <location>
        <begin position="512"/>
        <end position="778"/>
    </location>
</feature>
<dbReference type="PANTHER" id="PTHR45647:SF51">
    <property type="entry name" value="PROTEIN KINASE SUPERFAMILY PROTEIN"/>
    <property type="match status" value="1"/>
</dbReference>
<sequence>MAKWSHSQECIINAAVAIDRDKNSQFAVKWAIDNLNLNGFVTLLHVKTLLPQVISKEGRAPTQDELKQLFLPCRGFWAPKGVTGKEVVLQDTDVASAVAEYIADNSDNPSSERKATQAKKKKGIQIRTVYIEASLIKSVPDFCTVYVVSKAKTQAVKLAIRSPNPSSITSSRQQLQLGYSADTLDLDQLNCQGSWRSSISDRLSTDGGSPAIFSGKSSEFMTMTSSSGQSRNHSPQYSARNGGELAQGMLWDKASNHTNSSPQHPLSSGSSDLVHAAPWDRQLNSKNTPPHKSVPKATNFMQITPYNRNPGSKIPSPPFLGYNSNLHLQSQGSSSHSLSDSSDRSDPLSFQSSNMPFELLDQSRTSDASRTSFSSQCTPELEEEMRRLKQELKQTMEMYNSACKEAPTAKEKAKDIDEWKSDEARRIEECKKSQEVGLIMVEMERHKCKVAIEAAQMAQCLAELESQKRKHAEMKFLHEAGEKKKAMDALARCDASYRKYDIEEIEIATNYFSHSEEIGEGGYGPVYKAYLDHTAVAIKVFRSDISQGKKQFKREVEVLRHMRHPNMVLLLGACPKYGCLVYEYMENGSLEDRLFCKNGSSPLPWTVRFRIAAEIATALLFLRQTRPEPLVHRDLKPANILLDRNYMSKIGDVGLSRLVPPSAADSVTQNHMTAAAGTFCYIDPEYQQTGMLGTKSDIYSLGVMLLQIITAKPAMGLTYHVEEAIEHGTFSETLDPKVFYWPVEEALSFAKLALQCCELRRRDRPDLGSVILPELERLRDLGSDAEARGGNGKLNEAILQNQISQESISLSQDASSIYSDTKMEDQHRYTSEVAAAQL</sequence>
<dbReference type="PROSITE" id="PS00108">
    <property type="entry name" value="PROTEIN_KINASE_ST"/>
    <property type="match status" value="1"/>
</dbReference>
<evidence type="ECO:0000256" key="3">
    <source>
        <dbReference type="ARBA" id="ARBA00022741"/>
    </source>
</evidence>
<feature type="compositionally biased region" description="Polar residues" evidence="6">
    <location>
        <begin position="215"/>
        <end position="239"/>
    </location>
</feature>
<feature type="region of interest" description="Disordered" evidence="6">
    <location>
        <begin position="199"/>
        <end position="241"/>
    </location>
</feature>
<gene>
    <name evidence="8" type="ORF">ACH5RR_024373</name>
</gene>
<dbReference type="GO" id="GO:0005524">
    <property type="term" value="F:ATP binding"/>
    <property type="evidence" value="ECO:0007669"/>
    <property type="project" value="UniProtKB-KW"/>
</dbReference>
<feature type="region of interest" description="Disordered" evidence="6">
    <location>
        <begin position="281"/>
        <end position="382"/>
    </location>
</feature>